<evidence type="ECO:0000313" key="2">
    <source>
        <dbReference type="EMBL" id="MBF9127720.1"/>
    </source>
</evidence>
<proteinExistence type="predicted"/>
<evidence type="ECO:0000313" key="3">
    <source>
        <dbReference type="Proteomes" id="UP000638560"/>
    </source>
</evidence>
<gene>
    <name evidence="2" type="ORF">I0C86_01720</name>
</gene>
<dbReference type="RefSeq" id="WP_196199393.1">
    <property type="nucleotide sequence ID" value="NZ_JADPUN010000037.1"/>
</dbReference>
<keyword evidence="1" id="KW-0732">Signal</keyword>
<evidence type="ECO:0000256" key="1">
    <source>
        <dbReference type="SAM" id="SignalP"/>
    </source>
</evidence>
<name>A0ABS0GNG0_9ACTN</name>
<feature type="chain" id="PRO_5045990914" description="Secreted protein" evidence="1">
    <location>
        <begin position="24"/>
        <end position="165"/>
    </location>
</feature>
<comment type="caution">
    <text evidence="2">The sequence shown here is derived from an EMBL/GenBank/DDBJ whole genome shotgun (WGS) entry which is preliminary data.</text>
</comment>
<protein>
    <recommendedName>
        <fullName evidence="4">Secreted protein</fullName>
    </recommendedName>
</protein>
<keyword evidence="3" id="KW-1185">Reference proteome</keyword>
<sequence>MATGRLRRITAALGLLAATTAAAVTVATPSAAADGTRIISGSTTCTSGIPPVGLYVGVDGGGWPGAPGPGWLSVDSIYQVPGTQTRVWTKVIPASATSITLDVRCYVNWSEYYGYITFPEGTWQGSSHSLTPGTSTINSTWSCARQPVAPGPWVRTCAMTAISSG</sequence>
<reference evidence="2 3" key="1">
    <citation type="submission" date="2020-11" db="EMBL/GenBank/DDBJ databases">
        <title>A novel isolate from a Black sea contaminated sediment with potential to produce alkanes: Plantactinospora alkalitolerans sp. nov.</title>
        <authorList>
            <person name="Carro L."/>
            <person name="Veyisoglu A."/>
            <person name="Guven K."/>
            <person name="Schumann P."/>
            <person name="Klenk H.-P."/>
            <person name="Sahin N."/>
        </authorList>
    </citation>
    <scope>NUCLEOTIDE SEQUENCE [LARGE SCALE GENOMIC DNA]</scope>
    <source>
        <strain evidence="2 3">S1510</strain>
    </source>
</reference>
<feature type="signal peptide" evidence="1">
    <location>
        <begin position="1"/>
        <end position="23"/>
    </location>
</feature>
<accession>A0ABS0GNG0</accession>
<dbReference type="Proteomes" id="UP000638560">
    <property type="component" value="Unassembled WGS sequence"/>
</dbReference>
<dbReference type="EMBL" id="JADPUN010000037">
    <property type="protein sequence ID" value="MBF9127720.1"/>
    <property type="molecule type" value="Genomic_DNA"/>
</dbReference>
<organism evidence="2 3">
    <name type="scientific">Plantactinospora alkalitolerans</name>
    <dbReference type="NCBI Taxonomy" id="2789879"/>
    <lineage>
        <taxon>Bacteria</taxon>
        <taxon>Bacillati</taxon>
        <taxon>Actinomycetota</taxon>
        <taxon>Actinomycetes</taxon>
        <taxon>Micromonosporales</taxon>
        <taxon>Micromonosporaceae</taxon>
        <taxon>Plantactinospora</taxon>
    </lineage>
</organism>
<evidence type="ECO:0008006" key="4">
    <source>
        <dbReference type="Google" id="ProtNLM"/>
    </source>
</evidence>